<dbReference type="EMBL" id="GL983807">
    <property type="protein sequence ID" value="EGR31928.1"/>
    <property type="molecule type" value="Genomic_DNA"/>
</dbReference>
<keyword evidence="5" id="KW-1185">Reference proteome</keyword>
<dbReference type="RefSeq" id="XP_004035414.1">
    <property type="nucleotide sequence ID" value="XM_004035366.1"/>
</dbReference>
<keyword evidence="2" id="KW-0539">Nucleus</keyword>
<dbReference type="Proteomes" id="UP000008983">
    <property type="component" value="Unassembled WGS sequence"/>
</dbReference>
<feature type="domain" description="Fcf2 pre-rRNA processing C-terminal" evidence="3">
    <location>
        <begin position="75"/>
        <end position="170"/>
    </location>
</feature>
<proteinExistence type="predicted"/>
<reference evidence="4 5" key="1">
    <citation type="submission" date="2011-07" db="EMBL/GenBank/DDBJ databases">
        <authorList>
            <person name="Coyne R."/>
            <person name="Brami D."/>
            <person name="Johnson J."/>
            <person name="Hostetler J."/>
            <person name="Hannick L."/>
            <person name="Clark T."/>
            <person name="Cassidy-Hanley D."/>
            <person name="Inman J."/>
        </authorList>
    </citation>
    <scope>NUCLEOTIDE SEQUENCE [LARGE SCALE GENOMIC DNA]</scope>
    <source>
        <strain evidence="4 5">G5</strain>
    </source>
</reference>
<evidence type="ECO:0000313" key="4">
    <source>
        <dbReference type="EMBL" id="EGR31928.1"/>
    </source>
</evidence>
<gene>
    <name evidence="4" type="ORF">IMG5_099560</name>
</gene>
<evidence type="ECO:0000256" key="1">
    <source>
        <dbReference type="ARBA" id="ARBA00004604"/>
    </source>
</evidence>
<organism evidence="4 5">
    <name type="scientific">Ichthyophthirius multifiliis</name>
    <name type="common">White spot disease agent</name>
    <name type="synonym">Ich</name>
    <dbReference type="NCBI Taxonomy" id="5932"/>
    <lineage>
        <taxon>Eukaryota</taxon>
        <taxon>Sar</taxon>
        <taxon>Alveolata</taxon>
        <taxon>Ciliophora</taxon>
        <taxon>Intramacronucleata</taxon>
        <taxon>Oligohymenophorea</taxon>
        <taxon>Hymenostomatida</taxon>
        <taxon>Ophryoglenina</taxon>
        <taxon>Ichthyophthirius</taxon>
    </lineage>
</organism>
<evidence type="ECO:0000313" key="5">
    <source>
        <dbReference type="Proteomes" id="UP000008983"/>
    </source>
</evidence>
<dbReference type="OMA" id="QLTEGWF"/>
<dbReference type="InParanoid" id="G0QS63"/>
<dbReference type="GeneID" id="14908100"/>
<sequence>MVKHTPECSYLEKLLVPNDGSGFTLRTSYNEENKLQANKLFQENYQFNNLRDQKIDKIQPLKETNAEKRERLEQKQNTLDQWYGLQKKTNLTLEEKNQLVLLKLKGYINPKMHFKSSDMKNIPKYFQVGTVIGGSDYGVGIEKISRKKRQNNIANELIELDKKAQFTKKKFGEIQKNKFKIAKVSKLQKKLKKTLNI</sequence>
<evidence type="ECO:0000256" key="2">
    <source>
        <dbReference type="ARBA" id="ARBA00023242"/>
    </source>
</evidence>
<evidence type="ECO:0000259" key="3">
    <source>
        <dbReference type="Pfam" id="PF08698"/>
    </source>
</evidence>
<comment type="subcellular location">
    <subcellularLocation>
        <location evidence="1">Nucleus</location>
        <location evidence="1">Nucleolus</location>
    </subcellularLocation>
</comment>
<dbReference type="GO" id="GO:0003723">
    <property type="term" value="F:RNA binding"/>
    <property type="evidence" value="ECO:0007669"/>
    <property type="project" value="TreeGrafter"/>
</dbReference>
<dbReference type="AlphaFoldDB" id="G0QS63"/>
<protein>
    <submittedName>
        <fullName evidence="4">Interacting protein 2, putative</fullName>
    </submittedName>
</protein>
<dbReference type="PANTHER" id="PTHR21686">
    <property type="entry name" value="DEOXYNUCLEOTIDYLTRANSFERASE TERMINAL-INTERACTING PROTEIN 2"/>
    <property type="match status" value="1"/>
</dbReference>
<dbReference type="Pfam" id="PF08698">
    <property type="entry name" value="Fcf2"/>
    <property type="match status" value="1"/>
</dbReference>
<dbReference type="OrthoDB" id="427886at2759"/>
<dbReference type="InterPro" id="IPR014810">
    <property type="entry name" value="Fcf2_C"/>
</dbReference>
<dbReference type="GO" id="GO:0005730">
    <property type="term" value="C:nucleolus"/>
    <property type="evidence" value="ECO:0007669"/>
    <property type="project" value="UniProtKB-SubCell"/>
</dbReference>
<dbReference type="PANTHER" id="PTHR21686:SF12">
    <property type="entry name" value="DEOXYNUCLEOTIDYLTRANSFERASE TERMINAL-INTERACTING PROTEIN 2"/>
    <property type="match status" value="1"/>
</dbReference>
<dbReference type="STRING" id="857967.G0QS63"/>
<dbReference type="GO" id="GO:0006396">
    <property type="term" value="P:RNA processing"/>
    <property type="evidence" value="ECO:0007669"/>
    <property type="project" value="TreeGrafter"/>
</dbReference>
<name>G0QS63_ICHMU</name>
<dbReference type="eggNOG" id="KOG3100">
    <property type="taxonomic scope" value="Eukaryota"/>
</dbReference>
<accession>G0QS63</accession>
<dbReference type="InterPro" id="IPR039883">
    <property type="entry name" value="Fcf2/DNTTIP2"/>
</dbReference>